<name>A0AAV0D3P8_9ASTE</name>
<dbReference type="InterPro" id="IPR007750">
    <property type="entry name" value="DUF674"/>
</dbReference>
<keyword evidence="2" id="KW-1185">Reference proteome</keyword>
<dbReference type="PANTHER" id="PTHR33103">
    <property type="entry name" value="OS01G0153900 PROTEIN"/>
    <property type="match status" value="1"/>
</dbReference>
<gene>
    <name evidence="1" type="ORF">CEPIT_LOCUS11680</name>
</gene>
<dbReference type="InterPro" id="IPR013083">
    <property type="entry name" value="Znf_RING/FYVE/PHD"/>
</dbReference>
<proteinExistence type="predicted"/>
<accession>A0AAV0D3P8</accession>
<dbReference type="PANTHER" id="PTHR33103:SF19">
    <property type="entry name" value="OS09G0544700 PROTEIN"/>
    <property type="match status" value="1"/>
</dbReference>
<organism evidence="1 2">
    <name type="scientific">Cuscuta epithymum</name>
    <dbReference type="NCBI Taxonomy" id="186058"/>
    <lineage>
        <taxon>Eukaryota</taxon>
        <taxon>Viridiplantae</taxon>
        <taxon>Streptophyta</taxon>
        <taxon>Embryophyta</taxon>
        <taxon>Tracheophyta</taxon>
        <taxon>Spermatophyta</taxon>
        <taxon>Magnoliopsida</taxon>
        <taxon>eudicotyledons</taxon>
        <taxon>Gunneridae</taxon>
        <taxon>Pentapetalae</taxon>
        <taxon>asterids</taxon>
        <taxon>lamiids</taxon>
        <taxon>Solanales</taxon>
        <taxon>Convolvulaceae</taxon>
        <taxon>Cuscuteae</taxon>
        <taxon>Cuscuta</taxon>
        <taxon>Cuscuta subgen. Cuscuta</taxon>
    </lineage>
</organism>
<dbReference type="Pfam" id="PF05056">
    <property type="entry name" value="DUF674"/>
    <property type="match status" value="1"/>
</dbReference>
<dbReference type="EMBL" id="CAMAPF010000068">
    <property type="protein sequence ID" value="CAH9091281.1"/>
    <property type="molecule type" value="Genomic_DNA"/>
</dbReference>
<evidence type="ECO:0000313" key="2">
    <source>
        <dbReference type="Proteomes" id="UP001152523"/>
    </source>
</evidence>
<dbReference type="AlphaFoldDB" id="A0AAV0D3P8"/>
<dbReference type="Gene3D" id="3.30.40.10">
    <property type="entry name" value="Zinc/RING finger domain, C3HC4 (zinc finger)"/>
    <property type="match status" value="1"/>
</dbReference>
<protein>
    <submittedName>
        <fullName evidence="1">Uncharacterized protein</fullName>
    </submittedName>
</protein>
<dbReference type="Proteomes" id="UP001152523">
    <property type="component" value="Unassembled WGS sequence"/>
</dbReference>
<reference evidence="1" key="1">
    <citation type="submission" date="2022-07" db="EMBL/GenBank/DDBJ databases">
        <authorList>
            <person name="Macas J."/>
            <person name="Novak P."/>
            <person name="Neumann P."/>
        </authorList>
    </citation>
    <scope>NUCLEOTIDE SEQUENCE</scope>
</reference>
<evidence type="ECO:0000313" key="1">
    <source>
        <dbReference type="EMBL" id="CAH9091281.1"/>
    </source>
</evidence>
<sequence>MIKLVSSSMVGSLGNLYGSIQNLNDTYLQPHVDKDALLNPKPLIPSSSCTNVPLLLADDDDETVSFYLCSNCYNNFSETKKATCPNCRRYVDRKISYVTAVNPTAAQSASAGRDMNGAGGFVRRLAT</sequence>
<comment type="caution">
    <text evidence="1">The sequence shown here is derived from an EMBL/GenBank/DDBJ whole genome shotgun (WGS) entry which is preliminary data.</text>
</comment>